<dbReference type="GO" id="GO:0004852">
    <property type="term" value="F:uroporphyrinogen-III synthase activity"/>
    <property type="evidence" value="ECO:0007669"/>
    <property type="project" value="UniProtKB-EC"/>
</dbReference>
<dbReference type="EC" id="4.2.1.75" evidence="3"/>
<dbReference type="InterPro" id="IPR003754">
    <property type="entry name" value="4pyrrol_synth_uPrphyn_synth"/>
</dbReference>
<dbReference type="EMBL" id="CAEZZP010000016">
    <property type="protein sequence ID" value="CAB4765558.1"/>
    <property type="molecule type" value="Genomic_DNA"/>
</dbReference>
<proteinExistence type="inferred from homology"/>
<dbReference type="EMBL" id="CAFBMF010000020">
    <property type="protein sequence ID" value="CAB4892845.1"/>
    <property type="molecule type" value="Genomic_DNA"/>
</dbReference>
<dbReference type="PANTHER" id="PTHR38042">
    <property type="entry name" value="UROPORPHYRINOGEN-III SYNTHASE, CHLOROPLASTIC"/>
    <property type="match status" value="1"/>
</dbReference>
<evidence type="ECO:0000256" key="4">
    <source>
        <dbReference type="ARBA" id="ARBA00023239"/>
    </source>
</evidence>
<evidence type="ECO:0000256" key="5">
    <source>
        <dbReference type="ARBA" id="ARBA00023244"/>
    </source>
</evidence>
<evidence type="ECO:0000313" key="12">
    <source>
        <dbReference type="EMBL" id="CAB4793889.1"/>
    </source>
</evidence>
<evidence type="ECO:0000256" key="6">
    <source>
        <dbReference type="ARBA" id="ARBA00031702"/>
    </source>
</evidence>
<dbReference type="EMBL" id="CAFBLJ010000045">
    <property type="protein sequence ID" value="CAB4870795.1"/>
    <property type="molecule type" value="Genomic_DNA"/>
</dbReference>
<accession>A0A6J7FH86</accession>
<evidence type="ECO:0000256" key="8">
    <source>
        <dbReference type="ARBA" id="ARBA00048617"/>
    </source>
</evidence>
<keyword evidence="4" id="KW-0456">Lyase</keyword>
<comment type="similarity">
    <text evidence="2">Belongs to the uroporphyrinogen-III synthase family.</text>
</comment>
<dbReference type="SUPFAM" id="SSF69618">
    <property type="entry name" value="HemD-like"/>
    <property type="match status" value="1"/>
</dbReference>
<protein>
    <recommendedName>
        <fullName evidence="3">uroporphyrinogen-III synthase</fullName>
        <ecNumber evidence="3">4.2.1.75</ecNumber>
    </recommendedName>
    <alternativeName>
        <fullName evidence="7">Hydroxymethylbilane hydrolyase [cyclizing]</fullName>
    </alternativeName>
    <alternativeName>
        <fullName evidence="6">Uroporphyrinogen-III cosynthase</fullName>
    </alternativeName>
</protein>
<name>A0A6J7FH86_9ZZZZ</name>
<evidence type="ECO:0000256" key="1">
    <source>
        <dbReference type="ARBA" id="ARBA00004772"/>
    </source>
</evidence>
<organism evidence="14">
    <name type="scientific">freshwater metagenome</name>
    <dbReference type="NCBI Taxonomy" id="449393"/>
    <lineage>
        <taxon>unclassified sequences</taxon>
        <taxon>metagenomes</taxon>
        <taxon>ecological metagenomes</taxon>
    </lineage>
</organism>
<evidence type="ECO:0000313" key="13">
    <source>
        <dbReference type="EMBL" id="CAB4870795.1"/>
    </source>
</evidence>
<comment type="catalytic activity">
    <reaction evidence="8">
        <text>hydroxymethylbilane = uroporphyrinogen III + H2O</text>
        <dbReference type="Rhea" id="RHEA:18965"/>
        <dbReference type="ChEBI" id="CHEBI:15377"/>
        <dbReference type="ChEBI" id="CHEBI:57308"/>
        <dbReference type="ChEBI" id="CHEBI:57845"/>
        <dbReference type="EC" id="4.2.1.75"/>
    </reaction>
</comment>
<feature type="domain" description="Tetrapyrrole biosynthesis uroporphyrinogen III synthase" evidence="9">
    <location>
        <begin position="27"/>
        <end position="235"/>
    </location>
</feature>
<dbReference type="GO" id="GO:0006780">
    <property type="term" value="P:uroporphyrinogen III biosynthetic process"/>
    <property type="evidence" value="ECO:0007669"/>
    <property type="project" value="InterPro"/>
</dbReference>
<dbReference type="EMBL" id="CAFBPS010000014">
    <property type="protein sequence ID" value="CAB5022715.1"/>
    <property type="molecule type" value="Genomic_DNA"/>
</dbReference>
<dbReference type="InterPro" id="IPR036108">
    <property type="entry name" value="4pyrrol_syn_uPrphyn_synt_sf"/>
</dbReference>
<evidence type="ECO:0000313" key="15">
    <source>
        <dbReference type="EMBL" id="CAB5022715.1"/>
    </source>
</evidence>
<sequence>MTSDSPTLAGRTIIVTRAAERAGGLTSLLIDAGARVLEIPVTTTVDAQDAGIALQEAIDNIERYEWVVVTSPEGAHRFREAAARLDSSKKHFKIAAVGTATSEAVGGADLVPHVQTGRSLGEIFQSGSGRVLLAVAESAGTDFEVAARGKGWTVDRVATYRTIPVTPSTERSGEISQADAITFASASSARAWHEVFGIAMPKVVVAMGPMTAHALNELGVQNVAVASEQTLKGLVDATAQALGSR</sequence>
<evidence type="ECO:0000259" key="9">
    <source>
        <dbReference type="Pfam" id="PF02602"/>
    </source>
</evidence>
<dbReference type="Gene3D" id="3.40.50.10090">
    <property type="match status" value="2"/>
</dbReference>
<keyword evidence="5" id="KW-0627">Porphyrin biosynthesis</keyword>
<evidence type="ECO:0000313" key="10">
    <source>
        <dbReference type="EMBL" id="CAB4720726.1"/>
    </source>
</evidence>
<reference evidence="14" key="1">
    <citation type="submission" date="2020-05" db="EMBL/GenBank/DDBJ databases">
        <authorList>
            <person name="Chiriac C."/>
            <person name="Salcher M."/>
            <person name="Ghai R."/>
            <person name="Kavagutti S V."/>
        </authorList>
    </citation>
    <scope>NUCLEOTIDE SEQUENCE</scope>
</reference>
<dbReference type="EMBL" id="CAFAAL010000009">
    <property type="protein sequence ID" value="CAB4793889.1"/>
    <property type="molecule type" value="Genomic_DNA"/>
</dbReference>
<evidence type="ECO:0000313" key="11">
    <source>
        <dbReference type="EMBL" id="CAB4765558.1"/>
    </source>
</evidence>
<evidence type="ECO:0000313" key="14">
    <source>
        <dbReference type="EMBL" id="CAB4892845.1"/>
    </source>
</evidence>
<comment type="pathway">
    <text evidence="1">Porphyrin-containing compound metabolism; protoporphyrin-IX biosynthesis; coproporphyrinogen-III from 5-aminolevulinate: step 3/4.</text>
</comment>
<dbReference type="EMBL" id="CAEZYH010000037">
    <property type="protein sequence ID" value="CAB4720726.1"/>
    <property type="molecule type" value="Genomic_DNA"/>
</dbReference>
<evidence type="ECO:0000256" key="3">
    <source>
        <dbReference type="ARBA" id="ARBA00013109"/>
    </source>
</evidence>
<dbReference type="InterPro" id="IPR039793">
    <property type="entry name" value="UROS/Hem4"/>
</dbReference>
<evidence type="ECO:0000256" key="2">
    <source>
        <dbReference type="ARBA" id="ARBA00008133"/>
    </source>
</evidence>
<evidence type="ECO:0000256" key="7">
    <source>
        <dbReference type="ARBA" id="ARBA00032649"/>
    </source>
</evidence>
<dbReference type="Pfam" id="PF02602">
    <property type="entry name" value="HEM4"/>
    <property type="match status" value="1"/>
</dbReference>
<dbReference type="CDD" id="cd06578">
    <property type="entry name" value="HemD"/>
    <property type="match status" value="1"/>
</dbReference>
<dbReference type="PANTHER" id="PTHR38042:SF1">
    <property type="entry name" value="UROPORPHYRINOGEN-III SYNTHASE, CHLOROPLASTIC"/>
    <property type="match status" value="1"/>
</dbReference>
<gene>
    <name evidence="10" type="ORF">UFOPK2658_01004</name>
    <name evidence="11" type="ORF">UFOPK2880_00448</name>
    <name evidence="12" type="ORF">UFOPK3004_00218</name>
    <name evidence="13" type="ORF">UFOPK3304_00987</name>
    <name evidence="14" type="ORF">UFOPK3494_00492</name>
    <name evidence="15" type="ORF">UFOPK4134_00373</name>
</gene>
<dbReference type="AlphaFoldDB" id="A0A6J7FH86"/>